<name>A0A7W9V3F2_9ACTN</name>
<gene>
    <name evidence="2" type="ORF">FHS42_006920</name>
</gene>
<feature type="region of interest" description="Disordered" evidence="1">
    <location>
        <begin position="296"/>
        <end position="324"/>
    </location>
</feature>
<proteinExistence type="predicted"/>
<reference evidence="2 3" key="1">
    <citation type="submission" date="2020-08" db="EMBL/GenBank/DDBJ databases">
        <title>Genomic Encyclopedia of Type Strains, Phase III (KMG-III): the genomes of soil and plant-associated and newly described type strains.</title>
        <authorList>
            <person name="Whitman W."/>
        </authorList>
    </citation>
    <scope>NUCLEOTIDE SEQUENCE [LARGE SCALE GENOMIC DNA]</scope>
    <source>
        <strain evidence="2 3">CECT 8305</strain>
    </source>
</reference>
<sequence length="324" mass="34041">MWWLVPGRPVTERVGEFGDTGGARGGGPGGGAVVCGRVVAQGAYGVPDADHWMSGGGEDSGQQPGPPLGEHLAPGPFVQLTAEVVGPVREVPGVTQRVPPGDLGDPRYGVRPVLQLAAVVVEPAMDHDRLTVSDQCFHRHRRMVGKPASAFWAGGVEAFESFVESAARVVHDAQARQRPVGPGTAAGTNFTWSSRPATEALRRCHPGSRWVARACVAPGQCGAGRHEGGMRLMTGRAWCVRGAWCVVCGVWCVRALGRVRGWVLCGAGGAGVWLVCGWGGPLYGPFRGRGSTLSGAQFRGASRTRPHPSSGQTFGQPRGTYRRG</sequence>
<evidence type="ECO:0000256" key="1">
    <source>
        <dbReference type="SAM" id="MobiDB-lite"/>
    </source>
</evidence>
<organism evidence="2 3">
    <name type="scientific">Streptomyces zagrosensis</name>
    <dbReference type="NCBI Taxonomy" id="1042984"/>
    <lineage>
        <taxon>Bacteria</taxon>
        <taxon>Bacillati</taxon>
        <taxon>Actinomycetota</taxon>
        <taxon>Actinomycetes</taxon>
        <taxon>Kitasatosporales</taxon>
        <taxon>Streptomycetaceae</taxon>
        <taxon>Streptomyces</taxon>
    </lineage>
</organism>
<accession>A0A7W9V3F2</accession>
<protein>
    <submittedName>
        <fullName evidence="2">Uncharacterized protein</fullName>
    </submittedName>
</protein>
<evidence type="ECO:0000313" key="2">
    <source>
        <dbReference type="EMBL" id="MBB5939824.1"/>
    </source>
</evidence>
<evidence type="ECO:0000313" key="3">
    <source>
        <dbReference type="Proteomes" id="UP000588098"/>
    </source>
</evidence>
<comment type="caution">
    <text evidence="2">The sequence shown here is derived from an EMBL/GenBank/DDBJ whole genome shotgun (WGS) entry which is preliminary data.</text>
</comment>
<feature type="region of interest" description="Disordered" evidence="1">
    <location>
        <begin position="49"/>
        <end position="71"/>
    </location>
</feature>
<dbReference type="EMBL" id="JACHJL010000028">
    <property type="protein sequence ID" value="MBB5939824.1"/>
    <property type="molecule type" value="Genomic_DNA"/>
</dbReference>
<keyword evidence="3" id="KW-1185">Reference proteome</keyword>
<dbReference type="AlphaFoldDB" id="A0A7W9V3F2"/>
<dbReference type="Proteomes" id="UP000588098">
    <property type="component" value="Unassembled WGS sequence"/>
</dbReference>